<dbReference type="InterPro" id="IPR006578">
    <property type="entry name" value="MADF-dom"/>
</dbReference>
<organism evidence="3">
    <name type="scientific">Scylla olivacea</name>
    <name type="common">Orange mud crab</name>
    <name type="synonym">Cancer olivacea</name>
    <dbReference type="NCBI Taxonomy" id="85551"/>
    <lineage>
        <taxon>Eukaryota</taxon>
        <taxon>Metazoa</taxon>
        <taxon>Ecdysozoa</taxon>
        <taxon>Arthropoda</taxon>
        <taxon>Crustacea</taxon>
        <taxon>Multicrustacea</taxon>
        <taxon>Malacostraca</taxon>
        <taxon>Eumalacostraca</taxon>
        <taxon>Eucarida</taxon>
        <taxon>Decapoda</taxon>
        <taxon>Pleocyemata</taxon>
        <taxon>Brachyura</taxon>
        <taxon>Eubrachyura</taxon>
        <taxon>Portunoidea</taxon>
        <taxon>Portunidae</taxon>
        <taxon>Portuninae</taxon>
        <taxon>Scylla</taxon>
    </lineage>
</organism>
<evidence type="ECO:0000256" key="1">
    <source>
        <dbReference type="SAM" id="MobiDB-lite"/>
    </source>
</evidence>
<dbReference type="PROSITE" id="PS51029">
    <property type="entry name" value="MADF"/>
    <property type="match status" value="1"/>
</dbReference>
<evidence type="ECO:0000259" key="2">
    <source>
        <dbReference type="PROSITE" id="PS51029"/>
    </source>
</evidence>
<protein>
    <recommendedName>
        <fullName evidence="2">MADF domain-containing protein</fullName>
    </recommendedName>
</protein>
<dbReference type="AlphaFoldDB" id="A0A0P4VU74"/>
<dbReference type="EMBL" id="GDRN01110063">
    <property type="protein sequence ID" value="JAI56979.1"/>
    <property type="molecule type" value="Transcribed_RNA"/>
</dbReference>
<name>A0A0P4VU74_SCYOL</name>
<evidence type="ECO:0000313" key="3">
    <source>
        <dbReference type="EMBL" id="JAI56979.1"/>
    </source>
</evidence>
<reference evidence="3" key="1">
    <citation type="submission" date="2015-09" db="EMBL/GenBank/DDBJ databases">
        <title>Scylla olivacea transcriptome.</title>
        <authorList>
            <person name="Ikhwanuddin M."/>
        </authorList>
    </citation>
    <scope>NUCLEOTIDE SEQUENCE</scope>
</reference>
<feature type="compositionally biased region" description="Low complexity" evidence="1">
    <location>
        <begin position="27"/>
        <end position="37"/>
    </location>
</feature>
<accession>A0A0P4VU74</accession>
<feature type="region of interest" description="Disordered" evidence="1">
    <location>
        <begin position="1"/>
        <end position="155"/>
    </location>
</feature>
<sequence>MPQKKPAEMSQKSTIKKRATPLDFGSTAAPTPAPTLKPLKKMKKQRATLVPEDKPAPPQDQAAMQLAPRDQPPPPRDQPSPAWESPEDESPSGSDDREEPPSAMDGPEVQPPPAKAPGDQQEEDSAPDDPPSQLSQATGKGSCKSKKPRKNFQLTPEQEDNLLEWLRENELLWRQGHMQFKDVQKKRSLWEKKAQEFGLTTEHIQGWWRGMHTWFVKLHKVKSGQATKKLTDREMYVIQKCSFYEGQLRHRSTAPLKPVSNVFKVVFHNC</sequence>
<dbReference type="Pfam" id="PF10545">
    <property type="entry name" value="MADF_DNA_bdg"/>
    <property type="match status" value="1"/>
</dbReference>
<proteinExistence type="predicted"/>
<feature type="domain" description="MADF" evidence="2">
    <location>
        <begin position="161"/>
        <end position="249"/>
    </location>
</feature>